<dbReference type="Proteomes" id="UP000016600">
    <property type="component" value="Unassembled WGS sequence"/>
</dbReference>
<name>U2LEL6_9BACT</name>
<gene>
    <name evidence="2" type="ORF">HMPREF1218_1440</name>
</gene>
<dbReference type="EMBL" id="AWET01000021">
    <property type="protein sequence ID" value="ERK02741.1"/>
    <property type="molecule type" value="Genomic_DNA"/>
</dbReference>
<organism evidence="2 3">
    <name type="scientific">Hoylesella pleuritidis F0068</name>
    <dbReference type="NCBI Taxonomy" id="1081904"/>
    <lineage>
        <taxon>Bacteria</taxon>
        <taxon>Pseudomonadati</taxon>
        <taxon>Bacteroidota</taxon>
        <taxon>Bacteroidia</taxon>
        <taxon>Bacteroidales</taxon>
        <taxon>Prevotellaceae</taxon>
        <taxon>Hoylesella</taxon>
    </lineage>
</organism>
<keyword evidence="1" id="KW-0732">Signal</keyword>
<reference evidence="2 3" key="1">
    <citation type="submission" date="2013-08" db="EMBL/GenBank/DDBJ databases">
        <authorList>
            <person name="Durkin A.S."/>
            <person name="Haft D.R."/>
            <person name="McCorrison J."/>
            <person name="Torralba M."/>
            <person name="Gillis M."/>
            <person name="Haft D.H."/>
            <person name="Methe B."/>
            <person name="Sutton G."/>
            <person name="Nelson K.E."/>
        </authorList>
    </citation>
    <scope>NUCLEOTIDE SEQUENCE [LARGE SCALE GENOMIC DNA]</scope>
    <source>
        <strain evidence="2 3">F0068</strain>
    </source>
</reference>
<dbReference type="AlphaFoldDB" id="U2LEL6"/>
<feature type="signal peptide" evidence="1">
    <location>
        <begin position="1"/>
        <end position="20"/>
    </location>
</feature>
<dbReference type="InterPro" id="IPR038765">
    <property type="entry name" value="Papain-like_cys_pep_sf"/>
</dbReference>
<evidence type="ECO:0000313" key="3">
    <source>
        <dbReference type="Proteomes" id="UP000016600"/>
    </source>
</evidence>
<dbReference type="InterPro" id="IPR010846">
    <property type="entry name" value="AmiA-like"/>
</dbReference>
<dbReference type="PATRIC" id="fig|1081904.3.peg.1060"/>
<evidence type="ECO:0000313" key="2">
    <source>
        <dbReference type="EMBL" id="ERK02741.1"/>
    </source>
</evidence>
<protein>
    <submittedName>
        <fullName evidence="2">PF07313 family protein</fullName>
    </submittedName>
</protein>
<comment type="caution">
    <text evidence="2">The sequence shown here is derived from an EMBL/GenBank/DDBJ whole genome shotgun (WGS) entry which is preliminary data.</text>
</comment>
<sequence length="291" mass="33652">MMNLIKCTLFFLLFTTKVLAQTPQYTPADSIKVMYLLQKGTRLKKDANAVLFFARELRGIPYVAKTLERNKTEQLIINLRQLDCTTYVENVLALTLCHQNKRTAFTDFCQYLRQLRYREGRVSYVSRLHYFSEWIAANTRVGVIREIQSPDTPFIAVQRLDVSYMSTHPQFYPQLVGHPDTLRAIQAMEKLLTGRTYRYIPKSQIVNTALLRRTIHDGDIIALVTRIAGLDTSHLGIAVWHRDGLHLLNASSVHHRVVEEPMILRSYMQRHPSQIGIRVVRIKNGTNDDKI</sequence>
<dbReference type="Pfam" id="PF07313">
    <property type="entry name" value="AmiA-like"/>
    <property type="match status" value="1"/>
</dbReference>
<feature type="chain" id="PRO_5004630342" evidence="1">
    <location>
        <begin position="21"/>
        <end position="291"/>
    </location>
</feature>
<dbReference type="Gene3D" id="2.30.260.10">
    <property type="entry name" value="putative xylanase like domain"/>
    <property type="match status" value="1"/>
</dbReference>
<dbReference type="SUPFAM" id="SSF54001">
    <property type="entry name" value="Cysteine proteinases"/>
    <property type="match status" value="1"/>
</dbReference>
<proteinExistence type="predicted"/>
<keyword evidence="3" id="KW-1185">Reference proteome</keyword>
<evidence type="ECO:0000256" key="1">
    <source>
        <dbReference type="SAM" id="SignalP"/>
    </source>
</evidence>
<accession>U2LEL6</accession>
<dbReference type="Gene3D" id="1.10.3670.10">
    <property type="entry name" value="Putative xylanase like domain"/>
    <property type="match status" value="1"/>
</dbReference>